<name>A0A0E9V8N1_ANGAN</name>
<dbReference type="AlphaFoldDB" id="A0A0E9V8N1"/>
<evidence type="ECO:0000313" key="1">
    <source>
        <dbReference type="EMBL" id="JAH73805.1"/>
    </source>
</evidence>
<organism evidence="1">
    <name type="scientific">Anguilla anguilla</name>
    <name type="common">European freshwater eel</name>
    <name type="synonym">Muraena anguilla</name>
    <dbReference type="NCBI Taxonomy" id="7936"/>
    <lineage>
        <taxon>Eukaryota</taxon>
        <taxon>Metazoa</taxon>
        <taxon>Chordata</taxon>
        <taxon>Craniata</taxon>
        <taxon>Vertebrata</taxon>
        <taxon>Euteleostomi</taxon>
        <taxon>Actinopterygii</taxon>
        <taxon>Neopterygii</taxon>
        <taxon>Teleostei</taxon>
        <taxon>Anguilliformes</taxon>
        <taxon>Anguillidae</taxon>
        <taxon>Anguilla</taxon>
    </lineage>
</organism>
<sequence>MILKVSLYTTHPLLQINKKDCRL</sequence>
<reference evidence="1" key="1">
    <citation type="submission" date="2014-11" db="EMBL/GenBank/DDBJ databases">
        <authorList>
            <person name="Amaro Gonzalez C."/>
        </authorList>
    </citation>
    <scope>NUCLEOTIDE SEQUENCE</scope>
</reference>
<proteinExistence type="predicted"/>
<dbReference type="EMBL" id="GBXM01034772">
    <property type="protein sequence ID" value="JAH73805.1"/>
    <property type="molecule type" value="Transcribed_RNA"/>
</dbReference>
<reference evidence="1" key="2">
    <citation type="journal article" date="2015" name="Fish Shellfish Immunol.">
        <title>Early steps in the European eel (Anguilla anguilla)-Vibrio vulnificus interaction in the gills: Role of the RtxA13 toxin.</title>
        <authorList>
            <person name="Callol A."/>
            <person name="Pajuelo D."/>
            <person name="Ebbesson L."/>
            <person name="Teles M."/>
            <person name="MacKenzie S."/>
            <person name="Amaro C."/>
        </authorList>
    </citation>
    <scope>NUCLEOTIDE SEQUENCE</scope>
</reference>
<accession>A0A0E9V8N1</accession>
<protein>
    <submittedName>
        <fullName evidence="1">Uncharacterized protein</fullName>
    </submittedName>
</protein>